<keyword evidence="1" id="KW-0547">Nucleotide-binding</keyword>
<protein>
    <submittedName>
        <fullName evidence="1">Helicase c2</fullName>
    </submittedName>
</protein>
<keyword evidence="1" id="KW-0347">Helicase</keyword>
<dbReference type="GO" id="GO:0004386">
    <property type="term" value="F:helicase activity"/>
    <property type="evidence" value="ECO:0007669"/>
    <property type="project" value="UniProtKB-KW"/>
</dbReference>
<dbReference type="AlphaFoldDB" id="T0ZG56"/>
<sequence>MFFADLALRRVGSGILPRYDLVVLDEAHTIEAVAADHLGLKVSESQVEYLLGNLLSARQDRGFLMSIDDKLALPAKISVDAARAEAGKFFEGLAHWKKEKAPSNGRIRDKGIVDNYLSAALDSLEKSLRVILHELTRQG</sequence>
<keyword evidence="1" id="KW-0378">Hydrolase</keyword>
<organism evidence="1">
    <name type="scientific">mine drainage metagenome</name>
    <dbReference type="NCBI Taxonomy" id="410659"/>
    <lineage>
        <taxon>unclassified sequences</taxon>
        <taxon>metagenomes</taxon>
        <taxon>ecological metagenomes</taxon>
    </lineage>
</organism>
<keyword evidence="1" id="KW-0067">ATP-binding</keyword>
<reference evidence="1" key="1">
    <citation type="submission" date="2013-08" db="EMBL/GenBank/DDBJ databases">
        <authorList>
            <person name="Mendez C."/>
            <person name="Richter M."/>
            <person name="Ferrer M."/>
            <person name="Sanchez J."/>
        </authorList>
    </citation>
    <scope>NUCLEOTIDE SEQUENCE</scope>
</reference>
<comment type="caution">
    <text evidence="1">The sequence shown here is derived from an EMBL/GenBank/DDBJ whole genome shotgun (WGS) entry which is preliminary data.</text>
</comment>
<reference evidence="1" key="2">
    <citation type="journal article" date="2014" name="ISME J.">
        <title>Microbial stratification in low pH oxic and suboxic macroscopic growths along an acid mine drainage.</title>
        <authorList>
            <person name="Mendez-Garcia C."/>
            <person name="Mesa V."/>
            <person name="Sprenger R.R."/>
            <person name="Richter M."/>
            <person name="Diez M.S."/>
            <person name="Solano J."/>
            <person name="Bargiela R."/>
            <person name="Golyshina O.V."/>
            <person name="Manteca A."/>
            <person name="Ramos J.L."/>
            <person name="Gallego J.R."/>
            <person name="Llorente I."/>
            <person name="Martins Dos Santos V.A."/>
            <person name="Jensen O.N."/>
            <person name="Pelaez A.I."/>
            <person name="Sanchez J."/>
            <person name="Ferrer M."/>
        </authorList>
    </citation>
    <scope>NUCLEOTIDE SEQUENCE</scope>
</reference>
<dbReference type="EMBL" id="AUZX01011328">
    <property type="protein sequence ID" value="EQD43843.1"/>
    <property type="molecule type" value="Genomic_DNA"/>
</dbReference>
<feature type="non-terminal residue" evidence="1">
    <location>
        <position position="139"/>
    </location>
</feature>
<gene>
    <name evidence="1" type="ORF">B1A_15437</name>
</gene>
<proteinExistence type="predicted"/>
<accession>T0ZG56</accession>
<name>T0ZG56_9ZZZZ</name>
<evidence type="ECO:0000313" key="1">
    <source>
        <dbReference type="EMBL" id="EQD43843.1"/>
    </source>
</evidence>